<keyword evidence="2 8" id="KW-0813">Transport</keyword>
<dbReference type="Gene3D" id="1.20.1250.20">
    <property type="entry name" value="MFS general substrate transporter like domains"/>
    <property type="match status" value="1"/>
</dbReference>
<dbReference type="RefSeq" id="WP_089049480.1">
    <property type="nucleotide sequence ID" value="NZ_FXTV01000001.1"/>
</dbReference>
<dbReference type="NCBIfam" id="TIGR00924">
    <property type="entry name" value="yjdL_sub1_fam"/>
    <property type="match status" value="1"/>
</dbReference>
<evidence type="ECO:0000256" key="2">
    <source>
        <dbReference type="ARBA" id="ARBA00022448"/>
    </source>
</evidence>
<keyword evidence="3" id="KW-1003">Cell membrane</keyword>
<feature type="transmembrane region" description="Helical" evidence="9">
    <location>
        <begin position="419"/>
        <end position="438"/>
    </location>
</feature>
<comment type="subcellular location">
    <subcellularLocation>
        <location evidence="1">Cell membrane</location>
        <topology evidence="1">Multi-pass membrane protein</topology>
    </subcellularLocation>
    <subcellularLocation>
        <location evidence="8">Membrane</location>
        <topology evidence="8">Multi-pass membrane protein</topology>
    </subcellularLocation>
</comment>
<dbReference type="InterPro" id="IPR018456">
    <property type="entry name" value="PTR2_symporter_CS"/>
</dbReference>
<dbReference type="InterPro" id="IPR050171">
    <property type="entry name" value="MFS_Transporters"/>
</dbReference>
<dbReference type="Proteomes" id="UP000198345">
    <property type="component" value="Unassembled WGS sequence"/>
</dbReference>
<feature type="transmembrane region" description="Helical" evidence="9">
    <location>
        <begin position="217"/>
        <end position="240"/>
    </location>
</feature>
<dbReference type="OrthoDB" id="9772725at2"/>
<dbReference type="InterPro" id="IPR000109">
    <property type="entry name" value="POT_fam"/>
</dbReference>
<dbReference type="Pfam" id="PF00854">
    <property type="entry name" value="PTR2"/>
    <property type="match status" value="1"/>
</dbReference>
<keyword evidence="4 8" id="KW-0812">Transmembrane</keyword>
<evidence type="ECO:0000256" key="6">
    <source>
        <dbReference type="ARBA" id="ARBA00022989"/>
    </source>
</evidence>
<feature type="transmembrane region" description="Helical" evidence="9">
    <location>
        <begin position="88"/>
        <end position="105"/>
    </location>
</feature>
<feature type="transmembrane region" description="Helical" evidence="9">
    <location>
        <begin position="465"/>
        <end position="486"/>
    </location>
</feature>
<dbReference type="InterPro" id="IPR005279">
    <property type="entry name" value="Dipep/tripep_permease"/>
</dbReference>
<keyword evidence="6 9" id="KW-1133">Transmembrane helix</keyword>
<accession>A0A226HFI2</accession>
<keyword evidence="5" id="KW-0571">Peptide transport</keyword>
<dbReference type="AlphaFoldDB" id="A0A226HFI2"/>
<reference evidence="10 11" key="1">
    <citation type="submission" date="2016-11" db="EMBL/GenBank/DDBJ databases">
        <title>Whole genomes of Flavobacteriaceae.</title>
        <authorList>
            <person name="Stine C."/>
            <person name="Li C."/>
            <person name="Tadesse D."/>
        </authorList>
    </citation>
    <scope>NUCLEOTIDE SEQUENCE [LARGE SCALE GENOMIC DNA]</scope>
    <source>
        <strain evidence="10 11">DSM 18292</strain>
    </source>
</reference>
<organism evidence="10 11">
    <name type="scientific">Flavobacterium hercynium</name>
    <dbReference type="NCBI Taxonomy" id="387094"/>
    <lineage>
        <taxon>Bacteria</taxon>
        <taxon>Pseudomonadati</taxon>
        <taxon>Bacteroidota</taxon>
        <taxon>Flavobacteriia</taxon>
        <taxon>Flavobacteriales</taxon>
        <taxon>Flavobacteriaceae</taxon>
        <taxon>Flavobacterium</taxon>
    </lineage>
</organism>
<feature type="transmembrane region" description="Helical" evidence="9">
    <location>
        <begin position="275"/>
        <end position="292"/>
    </location>
</feature>
<proteinExistence type="inferred from homology"/>
<evidence type="ECO:0000313" key="10">
    <source>
        <dbReference type="EMBL" id="OXA92864.1"/>
    </source>
</evidence>
<evidence type="ECO:0000256" key="7">
    <source>
        <dbReference type="ARBA" id="ARBA00023136"/>
    </source>
</evidence>
<feature type="transmembrane region" description="Helical" evidence="9">
    <location>
        <begin position="111"/>
        <end position="129"/>
    </location>
</feature>
<feature type="transmembrane region" description="Helical" evidence="9">
    <location>
        <begin position="246"/>
        <end position="263"/>
    </location>
</feature>
<dbReference type="PANTHER" id="PTHR23517:SF15">
    <property type="entry name" value="PROTON-DEPENDENT OLIGOPEPTIDE FAMILY TRANSPORT PROTEIN"/>
    <property type="match status" value="1"/>
</dbReference>
<gene>
    <name evidence="10" type="ORF">B0A66_08825</name>
</gene>
<evidence type="ECO:0000256" key="1">
    <source>
        <dbReference type="ARBA" id="ARBA00004651"/>
    </source>
</evidence>
<evidence type="ECO:0000256" key="8">
    <source>
        <dbReference type="RuleBase" id="RU003755"/>
    </source>
</evidence>
<feature type="transmembrane region" description="Helical" evidence="9">
    <location>
        <begin position="357"/>
        <end position="378"/>
    </location>
</feature>
<keyword evidence="5" id="KW-0653">Protein transport</keyword>
<evidence type="ECO:0000256" key="3">
    <source>
        <dbReference type="ARBA" id="ARBA00022475"/>
    </source>
</evidence>
<dbReference type="GO" id="GO:0005886">
    <property type="term" value="C:plasma membrane"/>
    <property type="evidence" value="ECO:0007669"/>
    <property type="project" value="UniProtKB-SubCell"/>
</dbReference>
<dbReference type="PROSITE" id="PS01023">
    <property type="entry name" value="PTR2_2"/>
    <property type="match status" value="1"/>
</dbReference>
<sequence>MEKNLTLEEIQDFKGKYPKQLWYLFLVEMWERFCFYGMRGVLAFFMVDQLGLLEGKANLQYGAIQAFVYAFTFIGGIFADKILGFKKSLLFGGIVMILGNLLIAASPHDFFYYGITLSIIGTGFFKPNVSSMVGELYHENDGRRDAGYGMFYAGINVGGMLGGAIPIYLGKNYSWSLCFLSAAIVMIAGVVTFLLTKKHLAPIGNSPLVNHTPKKRNAYEIAVYAGSLLAIPLIYIMVINSDFTEYFMYTIGVVALGYFLFELLRIEDRKQQYKLLAAFIFIFGYFMFMAISEQSGGSLSLFAKDNLSSELLSFNIDPNVVNNSINSLFIIIFSPLIGLLWIFLYKKRIEPNTVIKFGFSFILLAAGFFIFYSARFFVDANGLSSLNVFALGYLVYTLGELCIGPIGMSVITKLSPKRLFGMMMGLWFLSSAFGQFAAGKLGSEMSNANTGTTLMSKLMAYTDGYYQLALYSLIAGIVLIVTTPLIKKLMQEVK</sequence>
<keyword evidence="7 9" id="KW-0472">Membrane</keyword>
<evidence type="ECO:0000256" key="9">
    <source>
        <dbReference type="SAM" id="Phobius"/>
    </source>
</evidence>
<feature type="transmembrane region" description="Helical" evidence="9">
    <location>
        <begin position="325"/>
        <end position="345"/>
    </location>
</feature>
<protein>
    <submittedName>
        <fullName evidence="10">MFS transporter</fullName>
    </submittedName>
</protein>
<feature type="transmembrane region" description="Helical" evidence="9">
    <location>
        <begin position="390"/>
        <end position="412"/>
    </location>
</feature>
<name>A0A226HFI2_9FLAO</name>
<dbReference type="PANTHER" id="PTHR23517">
    <property type="entry name" value="RESISTANCE PROTEIN MDTM, PUTATIVE-RELATED-RELATED"/>
    <property type="match status" value="1"/>
</dbReference>
<evidence type="ECO:0000256" key="4">
    <source>
        <dbReference type="ARBA" id="ARBA00022692"/>
    </source>
</evidence>
<feature type="transmembrane region" description="Helical" evidence="9">
    <location>
        <begin position="59"/>
        <end position="79"/>
    </location>
</feature>
<comment type="caution">
    <text evidence="10">The sequence shown here is derived from an EMBL/GenBank/DDBJ whole genome shotgun (WGS) entry which is preliminary data.</text>
</comment>
<feature type="transmembrane region" description="Helical" evidence="9">
    <location>
        <begin position="174"/>
        <end position="196"/>
    </location>
</feature>
<dbReference type="GO" id="GO:0006857">
    <property type="term" value="P:oligopeptide transport"/>
    <property type="evidence" value="ECO:0007669"/>
    <property type="project" value="InterPro"/>
</dbReference>
<evidence type="ECO:0000313" key="11">
    <source>
        <dbReference type="Proteomes" id="UP000198345"/>
    </source>
</evidence>
<feature type="transmembrane region" description="Helical" evidence="9">
    <location>
        <begin position="21"/>
        <end position="47"/>
    </location>
</feature>
<dbReference type="GO" id="GO:1904680">
    <property type="term" value="F:peptide transmembrane transporter activity"/>
    <property type="evidence" value="ECO:0007669"/>
    <property type="project" value="InterPro"/>
</dbReference>
<dbReference type="EMBL" id="MUGW01000017">
    <property type="protein sequence ID" value="OXA92864.1"/>
    <property type="molecule type" value="Genomic_DNA"/>
</dbReference>
<dbReference type="CDD" id="cd17346">
    <property type="entry name" value="MFS_DtpA_like"/>
    <property type="match status" value="1"/>
</dbReference>
<dbReference type="InterPro" id="IPR036259">
    <property type="entry name" value="MFS_trans_sf"/>
</dbReference>
<dbReference type="SUPFAM" id="SSF103473">
    <property type="entry name" value="MFS general substrate transporter"/>
    <property type="match status" value="1"/>
</dbReference>
<evidence type="ECO:0000256" key="5">
    <source>
        <dbReference type="ARBA" id="ARBA00022856"/>
    </source>
</evidence>
<feature type="transmembrane region" description="Helical" evidence="9">
    <location>
        <begin position="150"/>
        <end position="168"/>
    </location>
</feature>
<keyword evidence="11" id="KW-1185">Reference proteome</keyword>
<comment type="similarity">
    <text evidence="8">Belongs to the major facilitator superfamily. Proton-dependent oligopeptide transporter (POT/PTR) (TC 2.A.17) family.</text>
</comment>